<accession>A0A5C3NWN2</accession>
<name>A0A5C3NWN2_9APHY</name>
<evidence type="ECO:0000313" key="1">
    <source>
        <dbReference type="EMBL" id="TFK81876.1"/>
    </source>
</evidence>
<reference evidence="1 2" key="1">
    <citation type="journal article" date="2019" name="Nat. Ecol. Evol.">
        <title>Megaphylogeny resolves global patterns of mushroom evolution.</title>
        <authorList>
            <person name="Varga T."/>
            <person name="Krizsan K."/>
            <person name="Foldi C."/>
            <person name="Dima B."/>
            <person name="Sanchez-Garcia M."/>
            <person name="Sanchez-Ramirez S."/>
            <person name="Szollosi G.J."/>
            <person name="Szarkandi J.G."/>
            <person name="Papp V."/>
            <person name="Albert L."/>
            <person name="Andreopoulos W."/>
            <person name="Angelini C."/>
            <person name="Antonin V."/>
            <person name="Barry K.W."/>
            <person name="Bougher N.L."/>
            <person name="Buchanan P."/>
            <person name="Buyck B."/>
            <person name="Bense V."/>
            <person name="Catcheside P."/>
            <person name="Chovatia M."/>
            <person name="Cooper J."/>
            <person name="Damon W."/>
            <person name="Desjardin D."/>
            <person name="Finy P."/>
            <person name="Geml J."/>
            <person name="Haridas S."/>
            <person name="Hughes K."/>
            <person name="Justo A."/>
            <person name="Karasinski D."/>
            <person name="Kautmanova I."/>
            <person name="Kiss B."/>
            <person name="Kocsube S."/>
            <person name="Kotiranta H."/>
            <person name="LaButti K.M."/>
            <person name="Lechner B.E."/>
            <person name="Liimatainen K."/>
            <person name="Lipzen A."/>
            <person name="Lukacs Z."/>
            <person name="Mihaltcheva S."/>
            <person name="Morgado L.N."/>
            <person name="Niskanen T."/>
            <person name="Noordeloos M.E."/>
            <person name="Ohm R.A."/>
            <person name="Ortiz-Santana B."/>
            <person name="Ovrebo C."/>
            <person name="Racz N."/>
            <person name="Riley R."/>
            <person name="Savchenko A."/>
            <person name="Shiryaev A."/>
            <person name="Soop K."/>
            <person name="Spirin V."/>
            <person name="Szebenyi C."/>
            <person name="Tomsovsky M."/>
            <person name="Tulloss R.E."/>
            <person name="Uehling J."/>
            <person name="Grigoriev I.V."/>
            <person name="Vagvolgyi C."/>
            <person name="Papp T."/>
            <person name="Martin F.M."/>
            <person name="Miettinen O."/>
            <person name="Hibbett D.S."/>
            <person name="Nagy L.G."/>
        </authorList>
    </citation>
    <scope>NUCLEOTIDE SEQUENCE [LARGE SCALE GENOMIC DNA]</scope>
    <source>
        <strain evidence="1 2">HHB13444</strain>
    </source>
</reference>
<dbReference type="EMBL" id="ML211548">
    <property type="protein sequence ID" value="TFK81876.1"/>
    <property type="molecule type" value="Genomic_DNA"/>
</dbReference>
<gene>
    <name evidence="1" type="ORF">K466DRAFT_604136</name>
</gene>
<dbReference type="Proteomes" id="UP000308197">
    <property type="component" value="Unassembled WGS sequence"/>
</dbReference>
<sequence>MPESDARVTAPQDPANLNDGRSLAYTRSDAYIVISPNCDFVPEPHVGLVQVYMCTDFRYGVHDPIQWPQIFSDDFEYLCAIRRRSPVYERRYSKIWDSPRDDVDFDHLPGIIFKNLGLLSKTWFAPLNQLVDDLAAEVQDFSRDADVHVLHLRRTMLDARDRILHFPSTFRDVCVQLRTVQRYWLMGRAYLDYARLTARTDFDSPMAADTRLMGTFVTHPAALQRLHRAGIPVWHIRPNVQLDDIVVDAVVVTEEPGLVSEPLERGGAPIYSGLVGTALFDAAKVVVALPLPSTQGKGMLKAVLTGVGAVMYHVRGRDKFLDPVHDWMPKRLRAWDVAMTSVDRSGPAKRQDALWGYWTPEPALLLGPQTIERTRRYLLNWLRIRTAWVYLLAFPDSGVTRVPPQWWRDFLNGDVEGTTSRDDTRKAKRLEQVRAVFKVAFDTLEYVPNPRDPVDWFGYRITEPPPSMCSFIVWEVHELGFRYELLALDRILVPCRNDASGESAREQLLSRIFPDHDLYYIRNLPHKPLGLSAELPHSRVHYLEAFRQVLLRWPLCPQAIHAADPLALTTPASCIEDLEVALTSFYVQTFFAYSGRAPIVPHALPEFHGVWPGRQ</sequence>
<organism evidence="1 2">
    <name type="scientific">Polyporus arcularius HHB13444</name>
    <dbReference type="NCBI Taxonomy" id="1314778"/>
    <lineage>
        <taxon>Eukaryota</taxon>
        <taxon>Fungi</taxon>
        <taxon>Dikarya</taxon>
        <taxon>Basidiomycota</taxon>
        <taxon>Agaricomycotina</taxon>
        <taxon>Agaricomycetes</taxon>
        <taxon>Polyporales</taxon>
        <taxon>Polyporaceae</taxon>
        <taxon>Polyporus</taxon>
    </lineage>
</organism>
<dbReference type="AlphaFoldDB" id="A0A5C3NWN2"/>
<dbReference type="InParanoid" id="A0A5C3NWN2"/>
<keyword evidence="2" id="KW-1185">Reference proteome</keyword>
<evidence type="ECO:0000313" key="2">
    <source>
        <dbReference type="Proteomes" id="UP000308197"/>
    </source>
</evidence>
<protein>
    <submittedName>
        <fullName evidence="1">Uncharacterized protein</fullName>
    </submittedName>
</protein>
<proteinExistence type="predicted"/>